<name>A0A317FKR2_9PROT</name>
<dbReference type="Proteomes" id="UP000245765">
    <property type="component" value="Unassembled WGS sequence"/>
</dbReference>
<sequence length="333" mass="36223">MRDRADYLSAIGESWKEQTLLNIVRLRYSDAPTFLDVSSIISGYTLQGQVSAGAAISSDRTTAVPFRLGTIGAGAGIIDRPTISYTPMSGDRFTRSLLHPIPPAAIFGLVEAGFPADLILLVTIRALNSVFNRSSMGGRSRSADPRFYPLLEAFRRLQLSGAVSLRRERQGQDEIAHLILAHGLSEAVTRDLELVAATLNLQLGRNRQFLLTTGAVPRNEQEIAVLSRSMMEILLELGQGIAVPEPHVAAGRTSAASRTVEAEHPWDRPFVRIHAGPAGPADAFVAVPYRETWYWVEDGDRASKAVLSFLMLLFSLAETGLPRQAPVLTVPAN</sequence>
<dbReference type="EMBL" id="QGNA01000001">
    <property type="protein sequence ID" value="PWS38952.1"/>
    <property type="molecule type" value="Genomic_DNA"/>
</dbReference>
<evidence type="ECO:0000313" key="1">
    <source>
        <dbReference type="EMBL" id="PWS38952.1"/>
    </source>
</evidence>
<protein>
    <submittedName>
        <fullName evidence="1">Uncharacterized protein</fullName>
    </submittedName>
</protein>
<proteinExistence type="predicted"/>
<evidence type="ECO:0000313" key="2">
    <source>
        <dbReference type="Proteomes" id="UP000245765"/>
    </source>
</evidence>
<comment type="caution">
    <text evidence="1">The sequence shown here is derived from an EMBL/GenBank/DDBJ whole genome shotgun (WGS) entry which is preliminary data.</text>
</comment>
<organism evidence="1 2">
    <name type="scientific">Falsiroseomonas bella</name>
    <dbReference type="NCBI Taxonomy" id="2184016"/>
    <lineage>
        <taxon>Bacteria</taxon>
        <taxon>Pseudomonadati</taxon>
        <taxon>Pseudomonadota</taxon>
        <taxon>Alphaproteobacteria</taxon>
        <taxon>Acetobacterales</taxon>
        <taxon>Roseomonadaceae</taxon>
        <taxon>Falsiroseomonas</taxon>
    </lineage>
</organism>
<gene>
    <name evidence="1" type="ORF">DFH01_06825</name>
</gene>
<accession>A0A317FKR2</accession>
<reference evidence="2" key="1">
    <citation type="submission" date="2018-05" db="EMBL/GenBank/DDBJ databases">
        <authorList>
            <person name="Du Z."/>
            <person name="Wang X."/>
        </authorList>
    </citation>
    <scope>NUCLEOTIDE SEQUENCE [LARGE SCALE GENOMIC DNA]</scope>
    <source>
        <strain evidence="2">CQN31</strain>
    </source>
</reference>
<keyword evidence="2" id="KW-1185">Reference proteome</keyword>
<dbReference type="AlphaFoldDB" id="A0A317FKR2"/>